<dbReference type="EMBL" id="CP017242">
    <property type="protein sequence ID" value="APO77063.1"/>
    <property type="molecule type" value="Genomic_DNA"/>
</dbReference>
<dbReference type="GO" id="GO:0003677">
    <property type="term" value="F:DNA binding"/>
    <property type="evidence" value="ECO:0007669"/>
    <property type="project" value="UniProtKB-KW"/>
</dbReference>
<dbReference type="InterPro" id="IPR036388">
    <property type="entry name" value="WH-like_DNA-bd_sf"/>
</dbReference>
<protein>
    <submittedName>
        <fullName evidence="5">GntR family transcriptional regulator protein</fullName>
    </submittedName>
</protein>
<dbReference type="InterPro" id="IPR000524">
    <property type="entry name" value="Tscrpt_reg_HTH_GntR"/>
</dbReference>
<dbReference type="GO" id="GO:0003700">
    <property type="term" value="F:DNA-binding transcription factor activity"/>
    <property type="evidence" value="ECO:0007669"/>
    <property type="project" value="InterPro"/>
</dbReference>
<evidence type="ECO:0000256" key="3">
    <source>
        <dbReference type="ARBA" id="ARBA00023163"/>
    </source>
</evidence>
<dbReference type="CDD" id="cd07377">
    <property type="entry name" value="WHTH_GntR"/>
    <property type="match status" value="1"/>
</dbReference>
<dbReference type="Proteomes" id="UP000185109">
    <property type="component" value="Plasmid pRsp8C3a"/>
</dbReference>
<dbReference type="AlphaFoldDB" id="A0A1L5PAF0"/>
<evidence type="ECO:0000313" key="5">
    <source>
        <dbReference type="EMBL" id="APO77063.1"/>
    </source>
</evidence>
<keyword evidence="5" id="KW-0614">Plasmid</keyword>
<name>A0A1L5PAF0_RHIET</name>
<feature type="domain" description="HTH gntR-type" evidence="4">
    <location>
        <begin position="8"/>
        <end position="75"/>
    </location>
</feature>
<gene>
    <name evidence="5" type="ORF">AM571_PA00177</name>
</gene>
<dbReference type="SMART" id="SM00895">
    <property type="entry name" value="FCD"/>
    <property type="match status" value="1"/>
</dbReference>
<sequence length="232" mass="26318">METYANHKSNTARTYEDLRDAIIDAKYPPGEKLRIEQLCKVLDASSGAVREALSRLTAEGLVLAEPQRGFAIAPISRRDLEDLTDVRVEIECRCLAESIANGDIAWEGRVLSLQHQLRSLQQGPYAPGSPETQLWHRLHEAFHRELTSACTNTWWQRLREQLYLQSERYRRLSGPYEGTRRNISAEHDAIANAAIARDSETASRLMAEHLRMTTEILLKSAIPSTDSPPKKR</sequence>
<dbReference type="InterPro" id="IPR011711">
    <property type="entry name" value="GntR_C"/>
</dbReference>
<dbReference type="Pfam" id="PF07729">
    <property type="entry name" value="FCD"/>
    <property type="match status" value="1"/>
</dbReference>
<organism evidence="5 6">
    <name type="scientific">Rhizobium etli 8C-3</name>
    <dbReference type="NCBI Taxonomy" id="538025"/>
    <lineage>
        <taxon>Bacteria</taxon>
        <taxon>Pseudomonadati</taxon>
        <taxon>Pseudomonadota</taxon>
        <taxon>Alphaproteobacteria</taxon>
        <taxon>Hyphomicrobiales</taxon>
        <taxon>Rhizobiaceae</taxon>
        <taxon>Rhizobium/Agrobacterium group</taxon>
        <taxon>Rhizobium</taxon>
    </lineage>
</organism>
<dbReference type="PANTHER" id="PTHR43537">
    <property type="entry name" value="TRANSCRIPTIONAL REGULATOR, GNTR FAMILY"/>
    <property type="match status" value="1"/>
</dbReference>
<dbReference type="SUPFAM" id="SSF46785">
    <property type="entry name" value="Winged helix' DNA-binding domain"/>
    <property type="match status" value="1"/>
</dbReference>
<evidence type="ECO:0000313" key="6">
    <source>
        <dbReference type="Proteomes" id="UP000185109"/>
    </source>
</evidence>
<keyword evidence="3" id="KW-0804">Transcription</keyword>
<dbReference type="PANTHER" id="PTHR43537:SF20">
    <property type="entry name" value="HTH-TYPE TRANSCRIPTIONAL REPRESSOR GLAR"/>
    <property type="match status" value="1"/>
</dbReference>
<evidence type="ECO:0000256" key="1">
    <source>
        <dbReference type="ARBA" id="ARBA00023015"/>
    </source>
</evidence>
<reference evidence="5 6" key="1">
    <citation type="submission" date="2016-09" db="EMBL/GenBank/DDBJ databases">
        <title>The complete genome sequences of Rhizobium gallicum, symbiovars gallicum and phaseoli, symbionts associated to common bean (Phaseolus vulgaris).</title>
        <authorList>
            <person name="Bustos P."/>
            <person name="Santamaria R.I."/>
            <person name="Perez-Carrascal O.M."/>
            <person name="Juarez S."/>
            <person name="Lozano L."/>
            <person name="Martinez-Flores I."/>
            <person name="Martinez-Romero E."/>
            <person name="Cevallos M."/>
            <person name="Romero D."/>
            <person name="Davila G."/>
            <person name="Gonzalez V."/>
        </authorList>
    </citation>
    <scope>NUCLEOTIDE SEQUENCE [LARGE SCALE GENOMIC DNA]</scope>
    <source>
        <strain evidence="5 6">8C-3</strain>
        <plasmid evidence="6">Plasmid prsp8c3a</plasmid>
    </source>
</reference>
<dbReference type="InterPro" id="IPR036390">
    <property type="entry name" value="WH_DNA-bd_sf"/>
</dbReference>
<dbReference type="InterPro" id="IPR008920">
    <property type="entry name" value="TF_FadR/GntR_C"/>
</dbReference>
<dbReference type="SUPFAM" id="SSF48008">
    <property type="entry name" value="GntR ligand-binding domain-like"/>
    <property type="match status" value="1"/>
</dbReference>
<dbReference type="Pfam" id="PF00392">
    <property type="entry name" value="GntR"/>
    <property type="match status" value="1"/>
</dbReference>
<keyword evidence="1" id="KW-0805">Transcription regulation</keyword>
<geneLocation type="plasmid" evidence="6">
    <name>prsp8c3a</name>
</geneLocation>
<dbReference type="Gene3D" id="1.10.10.10">
    <property type="entry name" value="Winged helix-like DNA-binding domain superfamily/Winged helix DNA-binding domain"/>
    <property type="match status" value="1"/>
</dbReference>
<dbReference type="RefSeq" id="WP_074063514.1">
    <property type="nucleotide sequence ID" value="NZ_CP017242.1"/>
</dbReference>
<dbReference type="Gene3D" id="1.20.120.530">
    <property type="entry name" value="GntR ligand-binding domain-like"/>
    <property type="match status" value="1"/>
</dbReference>
<accession>A0A1L5PAF0</accession>
<evidence type="ECO:0000256" key="2">
    <source>
        <dbReference type="ARBA" id="ARBA00023125"/>
    </source>
</evidence>
<keyword evidence="2" id="KW-0238">DNA-binding</keyword>
<evidence type="ECO:0000259" key="4">
    <source>
        <dbReference type="PROSITE" id="PS50949"/>
    </source>
</evidence>
<proteinExistence type="predicted"/>
<dbReference type="SMART" id="SM00345">
    <property type="entry name" value="HTH_GNTR"/>
    <property type="match status" value="1"/>
</dbReference>
<dbReference type="PROSITE" id="PS50949">
    <property type="entry name" value="HTH_GNTR"/>
    <property type="match status" value="1"/>
</dbReference>